<evidence type="ECO:0000313" key="1">
    <source>
        <dbReference type="EMBL" id="KAG8054832.1"/>
    </source>
</evidence>
<dbReference type="Proteomes" id="UP000729402">
    <property type="component" value="Unassembled WGS sequence"/>
</dbReference>
<reference evidence="1" key="1">
    <citation type="journal article" date="2021" name="bioRxiv">
        <title>Whole Genome Assembly and Annotation of Northern Wild Rice, Zizania palustris L., Supports a Whole Genome Duplication in the Zizania Genus.</title>
        <authorList>
            <person name="Haas M."/>
            <person name="Kono T."/>
            <person name="Macchietto M."/>
            <person name="Millas R."/>
            <person name="McGilp L."/>
            <person name="Shao M."/>
            <person name="Duquette J."/>
            <person name="Hirsch C.N."/>
            <person name="Kimball J."/>
        </authorList>
    </citation>
    <scope>NUCLEOTIDE SEQUENCE</scope>
    <source>
        <tissue evidence="1">Fresh leaf tissue</tissue>
    </source>
</reference>
<dbReference type="EMBL" id="JAAALK010000288">
    <property type="protein sequence ID" value="KAG8054832.1"/>
    <property type="molecule type" value="Genomic_DNA"/>
</dbReference>
<proteinExistence type="predicted"/>
<protein>
    <submittedName>
        <fullName evidence="1">Uncharacterized protein</fullName>
    </submittedName>
</protein>
<accession>A0A8J5RUH8</accession>
<sequence length="66" mass="6539">MGGSRSTALGKSKTEGHEIVTKGLDLAVLPRKAGIIGVRAGGMGQRQRATGRGACRAATAGAACSD</sequence>
<evidence type="ECO:0000313" key="2">
    <source>
        <dbReference type="Proteomes" id="UP000729402"/>
    </source>
</evidence>
<name>A0A8J5RUH8_ZIZPA</name>
<gene>
    <name evidence="1" type="ORF">GUJ93_ZPchr0001g32758</name>
</gene>
<dbReference type="OrthoDB" id="660799at2759"/>
<keyword evidence="2" id="KW-1185">Reference proteome</keyword>
<organism evidence="1 2">
    <name type="scientific">Zizania palustris</name>
    <name type="common">Northern wild rice</name>
    <dbReference type="NCBI Taxonomy" id="103762"/>
    <lineage>
        <taxon>Eukaryota</taxon>
        <taxon>Viridiplantae</taxon>
        <taxon>Streptophyta</taxon>
        <taxon>Embryophyta</taxon>
        <taxon>Tracheophyta</taxon>
        <taxon>Spermatophyta</taxon>
        <taxon>Magnoliopsida</taxon>
        <taxon>Liliopsida</taxon>
        <taxon>Poales</taxon>
        <taxon>Poaceae</taxon>
        <taxon>BOP clade</taxon>
        <taxon>Oryzoideae</taxon>
        <taxon>Oryzeae</taxon>
        <taxon>Zizaniinae</taxon>
        <taxon>Zizania</taxon>
    </lineage>
</organism>
<comment type="caution">
    <text evidence="1">The sequence shown here is derived from an EMBL/GenBank/DDBJ whole genome shotgun (WGS) entry which is preliminary data.</text>
</comment>
<dbReference type="AlphaFoldDB" id="A0A8J5RUH8"/>
<reference evidence="1" key="2">
    <citation type="submission" date="2021-02" db="EMBL/GenBank/DDBJ databases">
        <authorList>
            <person name="Kimball J.A."/>
            <person name="Haas M.W."/>
            <person name="Macchietto M."/>
            <person name="Kono T."/>
            <person name="Duquette J."/>
            <person name="Shao M."/>
        </authorList>
    </citation>
    <scope>NUCLEOTIDE SEQUENCE</scope>
    <source>
        <tissue evidence="1">Fresh leaf tissue</tissue>
    </source>
</reference>